<dbReference type="InterPro" id="IPR052765">
    <property type="entry name" value="PGM-Related"/>
</dbReference>
<dbReference type="Proteomes" id="UP000177090">
    <property type="component" value="Unassembled WGS sequence"/>
</dbReference>
<reference evidence="2 3" key="1">
    <citation type="journal article" date="2016" name="Nat. Commun.">
        <title>Thousands of microbial genomes shed light on interconnected biogeochemical processes in an aquifer system.</title>
        <authorList>
            <person name="Anantharaman K."/>
            <person name="Brown C.T."/>
            <person name="Hug L.A."/>
            <person name="Sharon I."/>
            <person name="Castelle C.J."/>
            <person name="Probst A.J."/>
            <person name="Thomas B.C."/>
            <person name="Singh A."/>
            <person name="Wilkins M.J."/>
            <person name="Karaoz U."/>
            <person name="Brodie E.L."/>
            <person name="Williams K.H."/>
            <person name="Hubbard S.S."/>
            <person name="Banfield J.F."/>
        </authorList>
    </citation>
    <scope>NUCLEOTIDE SEQUENCE [LARGE SCALE GENOMIC DNA]</scope>
</reference>
<proteinExistence type="predicted"/>
<accession>A0A1G2QLM0</accession>
<dbReference type="InterPro" id="IPR013078">
    <property type="entry name" value="His_Pase_superF_clade-1"/>
</dbReference>
<organism evidence="2 3">
    <name type="scientific">Candidatus Vogelbacteria bacterium RIFOXYD1_FULL_51_18</name>
    <dbReference type="NCBI Taxonomy" id="1802440"/>
    <lineage>
        <taxon>Bacteria</taxon>
        <taxon>Candidatus Vogeliibacteriota</taxon>
    </lineage>
</organism>
<comment type="caution">
    <text evidence="2">The sequence shown here is derived from an EMBL/GenBank/DDBJ whole genome shotgun (WGS) entry which is preliminary data.</text>
</comment>
<dbReference type="SMART" id="SM00855">
    <property type="entry name" value="PGAM"/>
    <property type="match status" value="1"/>
</dbReference>
<evidence type="ECO:0000313" key="3">
    <source>
        <dbReference type="Proteomes" id="UP000177090"/>
    </source>
</evidence>
<dbReference type="Gene3D" id="3.40.50.1240">
    <property type="entry name" value="Phosphoglycerate mutase-like"/>
    <property type="match status" value="1"/>
</dbReference>
<feature type="binding site" evidence="1">
    <location>
        <position position="67"/>
    </location>
    <ligand>
        <name>substrate</name>
    </ligand>
</feature>
<dbReference type="InterPro" id="IPR029033">
    <property type="entry name" value="His_PPase_superfam"/>
</dbReference>
<dbReference type="AlphaFoldDB" id="A0A1G2QLM0"/>
<evidence type="ECO:0000256" key="1">
    <source>
        <dbReference type="PIRSR" id="PIRSR613078-2"/>
    </source>
</evidence>
<dbReference type="SUPFAM" id="SSF53254">
    <property type="entry name" value="Phosphoglycerate mutase-like"/>
    <property type="match status" value="1"/>
</dbReference>
<protein>
    <recommendedName>
        <fullName evidence="4">Phosphoglycerate mutase</fullName>
    </recommendedName>
</protein>
<evidence type="ECO:0008006" key="4">
    <source>
        <dbReference type="Google" id="ProtNLM"/>
    </source>
</evidence>
<dbReference type="STRING" id="1802440.A2569_00515"/>
<dbReference type="EMBL" id="MHTL01000002">
    <property type="protein sequence ID" value="OHA61323.1"/>
    <property type="molecule type" value="Genomic_DNA"/>
</dbReference>
<dbReference type="Pfam" id="PF00300">
    <property type="entry name" value="His_Phos_1"/>
    <property type="match status" value="1"/>
</dbReference>
<dbReference type="PANTHER" id="PTHR46192">
    <property type="entry name" value="BROAD-RANGE ACID PHOSPHATASE DET1"/>
    <property type="match status" value="1"/>
</dbReference>
<name>A0A1G2QLM0_9BACT</name>
<sequence length="220" mass="25289">MENPKIIICRHAESLEDIDNNIYDVLNDLEIPLTEKGIQQAQNFGATLAQLLKNATCVRFYTSPGVRNMQTLKIILPKLPDHVNVQIEVEPLIVKQDWGKITAENRPGIEAERYKTGVLRYTFPTGESVASMISRLRAFKEKMFTLQKETEDDIVVFSHGFEFRVLLMIIMGWEEELFESFSNLGNCECRILTRGNDGHYTLNKPLKKHSFPITRLQEDS</sequence>
<dbReference type="CDD" id="cd07067">
    <property type="entry name" value="HP_PGM_like"/>
    <property type="match status" value="1"/>
</dbReference>
<gene>
    <name evidence="2" type="ORF">A2569_00515</name>
</gene>
<evidence type="ECO:0000313" key="2">
    <source>
        <dbReference type="EMBL" id="OHA61323.1"/>
    </source>
</evidence>